<dbReference type="AlphaFoldDB" id="A0ABD2YAC4"/>
<evidence type="ECO:0000313" key="1">
    <source>
        <dbReference type="EMBL" id="KAL3504418.1"/>
    </source>
</evidence>
<reference evidence="1 2" key="1">
    <citation type="submission" date="2024-11" db="EMBL/GenBank/DDBJ databases">
        <title>A near-complete genome assembly of Cinchona calisaya.</title>
        <authorList>
            <person name="Lian D.C."/>
            <person name="Zhao X.W."/>
            <person name="Wei L."/>
        </authorList>
    </citation>
    <scope>NUCLEOTIDE SEQUENCE [LARGE SCALE GENOMIC DNA]</scope>
    <source>
        <tissue evidence="1">Nenye</tissue>
    </source>
</reference>
<evidence type="ECO:0000313" key="2">
    <source>
        <dbReference type="Proteomes" id="UP001630127"/>
    </source>
</evidence>
<proteinExistence type="predicted"/>
<comment type="caution">
    <text evidence="1">The sequence shown here is derived from an EMBL/GenBank/DDBJ whole genome shotgun (WGS) entry which is preliminary data.</text>
</comment>
<protein>
    <submittedName>
        <fullName evidence="1">Uncharacterized protein</fullName>
    </submittedName>
</protein>
<keyword evidence="2" id="KW-1185">Reference proteome</keyword>
<dbReference type="EMBL" id="JBJUIK010000014">
    <property type="protein sequence ID" value="KAL3504418.1"/>
    <property type="molecule type" value="Genomic_DNA"/>
</dbReference>
<accession>A0ABD2YAC4</accession>
<organism evidence="1 2">
    <name type="scientific">Cinchona calisaya</name>
    <dbReference type="NCBI Taxonomy" id="153742"/>
    <lineage>
        <taxon>Eukaryota</taxon>
        <taxon>Viridiplantae</taxon>
        <taxon>Streptophyta</taxon>
        <taxon>Embryophyta</taxon>
        <taxon>Tracheophyta</taxon>
        <taxon>Spermatophyta</taxon>
        <taxon>Magnoliopsida</taxon>
        <taxon>eudicotyledons</taxon>
        <taxon>Gunneridae</taxon>
        <taxon>Pentapetalae</taxon>
        <taxon>asterids</taxon>
        <taxon>lamiids</taxon>
        <taxon>Gentianales</taxon>
        <taxon>Rubiaceae</taxon>
        <taxon>Cinchonoideae</taxon>
        <taxon>Cinchoneae</taxon>
        <taxon>Cinchona</taxon>
    </lineage>
</organism>
<gene>
    <name evidence="1" type="ORF">ACH5RR_034259</name>
</gene>
<name>A0ABD2YAC4_9GENT</name>
<sequence>MAYFSCKSFGGRKYDEVKGLRDDSDRWCELVEELEQISCVTTINHSPDSYVSELIDPDTRMWKNQLVKSIFQGTKADDILKIPLGSGNEVDKWV</sequence>
<dbReference type="Proteomes" id="UP001630127">
    <property type="component" value="Unassembled WGS sequence"/>
</dbReference>